<reference evidence="1" key="1">
    <citation type="submission" date="2023-09" db="EMBL/GenBank/DDBJ databases">
        <title>Paucibacter sp. APW11 Genome sequencing and assembly.</title>
        <authorList>
            <person name="Kim I."/>
        </authorList>
    </citation>
    <scope>NUCLEOTIDE SEQUENCE</scope>
    <source>
        <strain evidence="1">APW11</strain>
    </source>
</reference>
<comment type="caution">
    <text evidence="1">The sequence shown here is derived from an EMBL/GenBank/DDBJ whole genome shotgun (WGS) entry which is preliminary data.</text>
</comment>
<dbReference type="EMBL" id="JAVXZY010000001">
    <property type="protein sequence ID" value="MDT8998342.1"/>
    <property type="molecule type" value="Genomic_DNA"/>
</dbReference>
<evidence type="ECO:0008006" key="3">
    <source>
        <dbReference type="Google" id="ProtNLM"/>
    </source>
</evidence>
<dbReference type="Proteomes" id="UP001246372">
    <property type="component" value="Unassembled WGS sequence"/>
</dbReference>
<proteinExistence type="predicted"/>
<protein>
    <recommendedName>
        <fullName evidence="3">N-acetyltransferase domain-containing protein</fullName>
    </recommendedName>
</protein>
<evidence type="ECO:0000313" key="2">
    <source>
        <dbReference type="Proteomes" id="UP001246372"/>
    </source>
</evidence>
<keyword evidence="2" id="KW-1185">Reference proteome</keyword>
<dbReference type="RefSeq" id="WP_315648656.1">
    <property type="nucleotide sequence ID" value="NZ_JAVXZY010000001.1"/>
</dbReference>
<name>A0ABU3P709_9BURK</name>
<accession>A0ABU3P709</accession>
<sequence>MGLLSFIRRGRQSSATASSASTIAFRDFTPASFDWSGRNHALQFNVQLAWVKHKGERASVTLKVIDHGIQIESVLDGTETEAVLYLGNYFIVPAQLRRCGLASAVLMACIETFQIAAFGRALPAQRLWLEGLFMGDGARFSSAMCDGVQPTKEAPAAINLRKLASAAGSLSLLSPPVEVQKRVLPSDTRFG</sequence>
<organism evidence="1 2">
    <name type="scientific">Roseateles aquae</name>
    <dbReference type="NCBI Taxonomy" id="3077235"/>
    <lineage>
        <taxon>Bacteria</taxon>
        <taxon>Pseudomonadati</taxon>
        <taxon>Pseudomonadota</taxon>
        <taxon>Betaproteobacteria</taxon>
        <taxon>Burkholderiales</taxon>
        <taxon>Sphaerotilaceae</taxon>
        <taxon>Roseateles</taxon>
    </lineage>
</organism>
<evidence type="ECO:0000313" key="1">
    <source>
        <dbReference type="EMBL" id="MDT8998342.1"/>
    </source>
</evidence>
<gene>
    <name evidence="1" type="ORF">RQP53_03520</name>
</gene>